<evidence type="ECO:0000256" key="1">
    <source>
        <dbReference type="SAM" id="Phobius"/>
    </source>
</evidence>
<name>A0ABN7AZC6_9HEMI</name>
<proteinExistence type="predicted"/>
<keyword evidence="1" id="KW-1133">Transmembrane helix</keyword>
<dbReference type="Proteomes" id="UP001307889">
    <property type="component" value="Chromosome 7"/>
</dbReference>
<sequence>MSKAKAFNKALSNIALQNVKGQYEKNPHITMHFVVRKNLKFSTYGGLTLNYRLLLSLTASCITYLMILLQFNGSPTRQE</sequence>
<dbReference type="EMBL" id="AP028915">
    <property type="protein sequence ID" value="BES96752.1"/>
    <property type="molecule type" value="Genomic_DNA"/>
</dbReference>
<keyword evidence="1" id="KW-0812">Transmembrane</keyword>
<gene>
    <name evidence="2" type="ORF">NTJ_09565</name>
</gene>
<organism evidence="2 3">
    <name type="scientific">Nesidiocoris tenuis</name>
    <dbReference type="NCBI Taxonomy" id="355587"/>
    <lineage>
        <taxon>Eukaryota</taxon>
        <taxon>Metazoa</taxon>
        <taxon>Ecdysozoa</taxon>
        <taxon>Arthropoda</taxon>
        <taxon>Hexapoda</taxon>
        <taxon>Insecta</taxon>
        <taxon>Pterygota</taxon>
        <taxon>Neoptera</taxon>
        <taxon>Paraneoptera</taxon>
        <taxon>Hemiptera</taxon>
        <taxon>Heteroptera</taxon>
        <taxon>Panheteroptera</taxon>
        <taxon>Cimicomorpha</taxon>
        <taxon>Miridae</taxon>
        <taxon>Dicyphina</taxon>
        <taxon>Nesidiocoris</taxon>
    </lineage>
</organism>
<protein>
    <recommendedName>
        <fullName evidence="4">Gustatory receptor</fullName>
    </recommendedName>
</protein>
<accession>A0ABN7AZC6</accession>
<feature type="transmembrane region" description="Helical" evidence="1">
    <location>
        <begin position="49"/>
        <end position="69"/>
    </location>
</feature>
<reference evidence="2 3" key="1">
    <citation type="submission" date="2023-09" db="EMBL/GenBank/DDBJ databases">
        <title>Nesidiocoris tenuis whole genome shotgun sequence.</title>
        <authorList>
            <person name="Shibata T."/>
            <person name="Shimoda M."/>
            <person name="Kobayashi T."/>
            <person name="Uehara T."/>
        </authorList>
    </citation>
    <scope>NUCLEOTIDE SEQUENCE [LARGE SCALE GENOMIC DNA]</scope>
    <source>
        <strain evidence="2 3">Japan</strain>
    </source>
</reference>
<evidence type="ECO:0008006" key="4">
    <source>
        <dbReference type="Google" id="ProtNLM"/>
    </source>
</evidence>
<evidence type="ECO:0000313" key="2">
    <source>
        <dbReference type="EMBL" id="BES96752.1"/>
    </source>
</evidence>
<keyword evidence="3" id="KW-1185">Reference proteome</keyword>
<evidence type="ECO:0000313" key="3">
    <source>
        <dbReference type="Proteomes" id="UP001307889"/>
    </source>
</evidence>
<keyword evidence="1" id="KW-0472">Membrane</keyword>